<dbReference type="Gene3D" id="3.40.50.2000">
    <property type="entry name" value="Glycogen Phosphorylase B"/>
    <property type="match status" value="1"/>
</dbReference>
<evidence type="ECO:0008006" key="3">
    <source>
        <dbReference type="Google" id="ProtNLM"/>
    </source>
</evidence>
<dbReference type="OrthoDB" id="1927969at2759"/>
<organism evidence="1 2">
    <name type="scientific">Thalassiosira oceanica</name>
    <name type="common">Marine diatom</name>
    <dbReference type="NCBI Taxonomy" id="159749"/>
    <lineage>
        <taxon>Eukaryota</taxon>
        <taxon>Sar</taxon>
        <taxon>Stramenopiles</taxon>
        <taxon>Ochrophyta</taxon>
        <taxon>Bacillariophyta</taxon>
        <taxon>Coscinodiscophyceae</taxon>
        <taxon>Thalassiosirophycidae</taxon>
        <taxon>Thalassiosirales</taxon>
        <taxon>Thalassiosiraceae</taxon>
        <taxon>Thalassiosira</taxon>
    </lineage>
</organism>
<gene>
    <name evidence="1" type="ORF">THAOC_03368</name>
</gene>
<name>K0TCK6_THAOC</name>
<dbReference type="Proteomes" id="UP000266841">
    <property type="component" value="Unassembled WGS sequence"/>
</dbReference>
<dbReference type="eggNOG" id="KOG1192">
    <property type="taxonomic scope" value="Eukaryota"/>
</dbReference>
<evidence type="ECO:0000313" key="1">
    <source>
        <dbReference type="EMBL" id="EJK74924.1"/>
    </source>
</evidence>
<keyword evidence="2" id="KW-1185">Reference proteome</keyword>
<proteinExistence type="predicted"/>
<accession>K0TCK6</accession>
<comment type="caution">
    <text evidence="1">The sequence shown here is derived from an EMBL/GenBank/DDBJ whole genome shotgun (WGS) entry which is preliminary data.</text>
</comment>
<dbReference type="SUPFAM" id="SSF53756">
    <property type="entry name" value="UDP-Glycosyltransferase/glycogen phosphorylase"/>
    <property type="match status" value="1"/>
</dbReference>
<dbReference type="EMBL" id="AGNL01003250">
    <property type="protein sequence ID" value="EJK74924.1"/>
    <property type="molecule type" value="Genomic_DNA"/>
</dbReference>
<protein>
    <recommendedName>
        <fullName evidence="3">Glycosyltransferase family 28 N-terminal domain-containing protein</fullName>
    </recommendedName>
</protein>
<evidence type="ECO:0000313" key="2">
    <source>
        <dbReference type="Proteomes" id="UP000266841"/>
    </source>
</evidence>
<reference evidence="1 2" key="1">
    <citation type="journal article" date="2012" name="Genome Biol.">
        <title>Genome and low-iron response of an oceanic diatom adapted to chronic iron limitation.</title>
        <authorList>
            <person name="Lommer M."/>
            <person name="Specht M."/>
            <person name="Roy A.S."/>
            <person name="Kraemer L."/>
            <person name="Andreson R."/>
            <person name="Gutowska M.A."/>
            <person name="Wolf J."/>
            <person name="Bergner S.V."/>
            <person name="Schilhabel M.B."/>
            <person name="Klostermeier U.C."/>
            <person name="Beiko R.G."/>
            <person name="Rosenstiel P."/>
            <person name="Hippler M."/>
            <person name="Laroche J."/>
        </authorList>
    </citation>
    <scope>NUCLEOTIDE SEQUENCE [LARGE SCALE GENOMIC DNA]</scope>
    <source>
        <strain evidence="1 2">CCMP1005</strain>
    </source>
</reference>
<dbReference type="AlphaFoldDB" id="K0TCK6"/>
<sequence>MASSKAIFVFPAAAGHVNPSLPLARGLVARGWNVDYLATAAFRDAVEDTGASFFDRDEVFRERGIEDVTGTVTATRSEYGDPPPRWWLNFGSISTAALLPAYTDWLRSRDAQLVVYCPVLCQAALFAALRLGVPAVSLLTAGGPGYFDAAIASTAGAEAVRGVAAGLVEAVEDVGPNAAAIESIRSQLAMPGLTLNTAEPLCRDYYAGANLVSTTEQSLRR</sequence>